<dbReference type="InterPro" id="IPR029016">
    <property type="entry name" value="GAF-like_dom_sf"/>
</dbReference>
<dbReference type="InterPro" id="IPR005471">
    <property type="entry name" value="Tscrpt_reg_IclR_N"/>
</dbReference>
<gene>
    <name evidence="6" type="ORF">HNR02_006498</name>
</gene>
<dbReference type="Pfam" id="PF09339">
    <property type="entry name" value="HTH_IclR"/>
    <property type="match status" value="1"/>
</dbReference>
<dbReference type="InterPro" id="IPR036388">
    <property type="entry name" value="WH-like_DNA-bd_sf"/>
</dbReference>
<evidence type="ECO:0000259" key="5">
    <source>
        <dbReference type="PROSITE" id="PS51078"/>
    </source>
</evidence>
<dbReference type="PROSITE" id="PS51077">
    <property type="entry name" value="HTH_ICLR"/>
    <property type="match status" value="1"/>
</dbReference>
<dbReference type="GO" id="GO:0003700">
    <property type="term" value="F:DNA-binding transcription factor activity"/>
    <property type="evidence" value="ECO:0007669"/>
    <property type="project" value="TreeGrafter"/>
</dbReference>
<dbReference type="PANTHER" id="PTHR30136:SF24">
    <property type="entry name" value="HTH-TYPE TRANSCRIPTIONAL REPRESSOR ALLR"/>
    <property type="match status" value="1"/>
</dbReference>
<dbReference type="GO" id="GO:0045892">
    <property type="term" value="P:negative regulation of DNA-templated transcription"/>
    <property type="evidence" value="ECO:0007669"/>
    <property type="project" value="TreeGrafter"/>
</dbReference>
<dbReference type="InterPro" id="IPR050707">
    <property type="entry name" value="HTH_MetabolicPath_Reg"/>
</dbReference>
<dbReference type="AlphaFoldDB" id="A0A853BCM5"/>
<dbReference type="RefSeq" id="WP_312861245.1">
    <property type="nucleotide sequence ID" value="NZ_JACCFK010000002.1"/>
</dbReference>
<accession>A0A853BCM5</accession>
<name>A0A853BCM5_9PSEU</name>
<dbReference type="SUPFAM" id="SSF46785">
    <property type="entry name" value="Winged helix' DNA-binding domain"/>
    <property type="match status" value="1"/>
</dbReference>
<sequence length="260" mass="26862">MPGENHDGTRETVTAVLRACQLLGQFSPERPVITLAELTAASGLNKPTVHRLMTSLVEAGWVHRDSGGAYRIQLPLFTIGAAALAEFDLRGAARPALEALAHRFGDTAFLMVPSEAGAVCIDRVEGGKPLVLAAIGIGSVLPYHAAAAPVVMAAFDADLRERVLAGPLPAFTAGTHVDPAEFAAHLDRVRADGVSFSHDDYLNGVSAVAAPVLGAGGTLVATLSLGGRSEDFRDGEGEARAAAVRESAAALTRSVVAARI</sequence>
<dbReference type="SUPFAM" id="SSF55781">
    <property type="entry name" value="GAF domain-like"/>
    <property type="match status" value="1"/>
</dbReference>
<feature type="domain" description="IclR-ED" evidence="5">
    <location>
        <begin position="75"/>
        <end position="257"/>
    </location>
</feature>
<dbReference type="InterPro" id="IPR014757">
    <property type="entry name" value="Tscrpt_reg_IclR_C"/>
</dbReference>
<dbReference type="Pfam" id="PF01614">
    <property type="entry name" value="IclR_C"/>
    <property type="match status" value="1"/>
</dbReference>
<keyword evidence="1" id="KW-0805">Transcription regulation</keyword>
<dbReference type="SMART" id="SM00346">
    <property type="entry name" value="HTH_ICLR"/>
    <property type="match status" value="1"/>
</dbReference>
<comment type="caution">
    <text evidence="6">The sequence shown here is derived from an EMBL/GenBank/DDBJ whole genome shotgun (WGS) entry which is preliminary data.</text>
</comment>
<evidence type="ECO:0000313" key="6">
    <source>
        <dbReference type="EMBL" id="NYI93123.1"/>
    </source>
</evidence>
<evidence type="ECO:0000259" key="4">
    <source>
        <dbReference type="PROSITE" id="PS51077"/>
    </source>
</evidence>
<evidence type="ECO:0000313" key="7">
    <source>
        <dbReference type="Proteomes" id="UP000549616"/>
    </source>
</evidence>
<dbReference type="EMBL" id="JACCFK010000002">
    <property type="protein sequence ID" value="NYI93123.1"/>
    <property type="molecule type" value="Genomic_DNA"/>
</dbReference>
<proteinExistence type="predicted"/>
<keyword evidence="3" id="KW-0804">Transcription</keyword>
<organism evidence="6 7">
    <name type="scientific">Amycolatopsis endophytica</name>
    <dbReference type="NCBI Taxonomy" id="860233"/>
    <lineage>
        <taxon>Bacteria</taxon>
        <taxon>Bacillati</taxon>
        <taxon>Actinomycetota</taxon>
        <taxon>Actinomycetes</taxon>
        <taxon>Pseudonocardiales</taxon>
        <taxon>Pseudonocardiaceae</taxon>
        <taxon>Amycolatopsis</taxon>
    </lineage>
</organism>
<feature type="domain" description="HTH iclR-type" evidence="4">
    <location>
        <begin position="13"/>
        <end position="74"/>
    </location>
</feature>
<protein>
    <submittedName>
        <fullName evidence="6">DNA-binding IclR family transcriptional regulator</fullName>
    </submittedName>
</protein>
<dbReference type="GO" id="GO:0003677">
    <property type="term" value="F:DNA binding"/>
    <property type="evidence" value="ECO:0007669"/>
    <property type="project" value="UniProtKB-KW"/>
</dbReference>
<dbReference type="Gene3D" id="1.10.10.10">
    <property type="entry name" value="Winged helix-like DNA-binding domain superfamily/Winged helix DNA-binding domain"/>
    <property type="match status" value="1"/>
</dbReference>
<dbReference type="Proteomes" id="UP000549616">
    <property type="component" value="Unassembled WGS sequence"/>
</dbReference>
<dbReference type="PROSITE" id="PS51078">
    <property type="entry name" value="ICLR_ED"/>
    <property type="match status" value="1"/>
</dbReference>
<keyword evidence="7" id="KW-1185">Reference proteome</keyword>
<keyword evidence="2 6" id="KW-0238">DNA-binding</keyword>
<evidence type="ECO:0000256" key="3">
    <source>
        <dbReference type="ARBA" id="ARBA00023163"/>
    </source>
</evidence>
<dbReference type="Gene3D" id="3.30.450.40">
    <property type="match status" value="1"/>
</dbReference>
<evidence type="ECO:0000256" key="1">
    <source>
        <dbReference type="ARBA" id="ARBA00023015"/>
    </source>
</evidence>
<reference evidence="6 7" key="1">
    <citation type="submission" date="2020-07" db="EMBL/GenBank/DDBJ databases">
        <title>Sequencing the genomes of 1000 actinobacteria strains.</title>
        <authorList>
            <person name="Klenk H.-P."/>
        </authorList>
    </citation>
    <scope>NUCLEOTIDE SEQUENCE [LARGE SCALE GENOMIC DNA]</scope>
    <source>
        <strain evidence="6 7">DSM 104006</strain>
    </source>
</reference>
<evidence type="ECO:0000256" key="2">
    <source>
        <dbReference type="ARBA" id="ARBA00023125"/>
    </source>
</evidence>
<dbReference type="InterPro" id="IPR036390">
    <property type="entry name" value="WH_DNA-bd_sf"/>
</dbReference>
<dbReference type="PANTHER" id="PTHR30136">
    <property type="entry name" value="HELIX-TURN-HELIX TRANSCRIPTIONAL REGULATOR, ICLR FAMILY"/>
    <property type="match status" value="1"/>
</dbReference>